<sequence>MAVGNINSNDELEAAMKNMKSHDSNKRIQGIQLFADVIKTDCSLLSIEYIKKLQIVFECEHNIEVLLQLSKSCTNLGLISLFEEQICGLNINEFDFFSKGCIFNAAKQIIYNAYDDLSTRFHTHKRKSNKNSLFTIEKIITLVPILQDIAELDDVYVRLETMKSLKSLINIITFLIEENLNNIHKSTEYNELELIFNHSLEIFQKLANSDILSHKILSCHIIPLILEQKRLSEIFVDEKNILLAKYSDFCVHPAPILRKHASKVFNAILEQIEFEEGIIEILLFPIIRNFCCDEQECVRLIAIENIEAFFLQVFELANSNKEYIKKVIIFFEKLQPFIFILYNDVSWRIRSNVSRPIINIYSKLSRLVTSSEAENIDIHRIREQSIIKSNQVKNENLKIVGNENESQNLDISIDGDNLCSHPCSKDNSSVNDIDYLNKLALILTQLLMDLESETRISTLSNVLKTIEEQTIESRPTITDDKSPIPYISKILFYDVIIQQINNSNTLLTDQNAAVRINLSRITKIIMLVKTNFEIDEFMNIELENAFDHLVTKLTHDEDDQVRQSVVLALCSGVSESTDINFLIKKIVLPHSSSMIQDNFWRVRYCSIILLILSLYKLLSSYYEEDEIWNCKINFNNDENTKDFLNYYEGTIDVLIELIIMNITDKTSIIRQLTSIFSLPLLSSWFGLQWTKNQLWSKDILPMITNEKSYIMRITGLLSANSIISGVCIRSFKELLDVIKHVIQLILIVAPTLDPGNEDYRPYQEHLEVINSQLTANQSGRNELIKNTEFLNSGLAQKNISSLSSQSNHLNEYLPLINASNLTLSLNPSDKNHNTRKKSESIPFDFSEFQLEIISVVLQYSVNDIVPNVRAKAFQTINSIIDRNGLGNFQKSVVDQVKYSYENDPDSDVRTYCRYILKKTMEDEINEDYN</sequence>
<evidence type="ECO:0000313" key="3">
    <source>
        <dbReference type="Proteomes" id="UP000593906"/>
    </source>
</evidence>
<dbReference type="SUPFAM" id="SSF48371">
    <property type="entry name" value="ARM repeat"/>
    <property type="match status" value="1"/>
</dbReference>
<accession>A0A7S7LKC9</accession>
<evidence type="ECO:0000256" key="1">
    <source>
        <dbReference type="ARBA" id="ARBA00022737"/>
    </source>
</evidence>
<dbReference type="InterPro" id="IPR011989">
    <property type="entry name" value="ARM-like"/>
</dbReference>
<dbReference type="PANTHER" id="PTHR10648:SF4">
    <property type="entry name" value="PROTEIN PHOSPHATASE 2 (FORMERLY 2A), REGULATORY SUBUNIT A, BETA ISOFORM-RELATED"/>
    <property type="match status" value="1"/>
</dbReference>
<dbReference type="EMBL" id="CP044422">
    <property type="protein sequence ID" value="QOY43416.1"/>
    <property type="molecule type" value="Genomic_DNA"/>
</dbReference>
<dbReference type="GO" id="GO:0019888">
    <property type="term" value="F:protein phosphatase regulator activity"/>
    <property type="evidence" value="ECO:0007669"/>
    <property type="project" value="TreeGrafter"/>
</dbReference>
<organism evidence="2 3">
    <name type="scientific">Cryptosporidium parvum</name>
    <dbReference type="NCBI Taxonomy" id="5807"/>
    <lineage>
        <taxon>Eukaryota</taxon>
        <taxon>Sar</taxon>
        <taxon>Alveolata</taxon>
        <taxon>Apicomplexa</taxon>
        <taxon>Conoidasida</taxon>
        <taxon>Coccidia</taxon>
        <taxon>Eucoccidiorida</taxon>
        <taxon>Eimeriorina</taxon>
        <taxon>Cryptosporidiidae</taxon>
        <taxon>Cryptosporidium</taxon>
    </lineage>
</organism>
<proteinExistence type="predicted"/>
<dbReference type="GO" id="GO:0005829">
    <property type="term" value="C:cytosol"/>
    <property type="evidence" value="ECO:0007669"/>
    <property type="project" value="TreeGrafter"/>
</dbReference>
<dbReference type="GO" id="GO:0005634">
    <property type="term" value="C:nucleus"/>
    <property type="evidence" value="ECO:0007669"/>
    <property type="project" value="TreeGrafter"/>
</dbReference>
<reference evidence="2 3" key="1">
    <citation type="submission" date="2019-09" db="EMBL/GenBank/DDBJ databases">
        <title>Consistent, comparative and evidence-based genome assembly and annotation for Cryptosporidium parvum, C. hominis and C. tyzzeri.</title>
        <authorList>
            <person name="Baptista R.P."/>
            <person name="Li Y."/>
            <person name="Sateriale A."/>
            <person name="Ansell B."/>
            <person name="Jex A."/>
            <person name="Sanders M."/>
            <person name="Brooks K."/>
            <person name="Tracey A."/>
            <person name="Berriman M."/>
            <person name="Striepen B."/>
            <person name="Cotton J.A."/>
            <person name="Kissinger J.C."/>
        </authorList>
    </citation>
    <scope>NUCLEOTIDE SEQUENCE [LARGE SCALE GENOMIC DNA]</scope>
    <source>
        <strain evidence="2 3">IOWA-ATCC</strain>
    </source>
</reference>
<dbReference type="OMA" id="RYCCILL"/>
<dbReference type="Proteomes" id="UP000593906">
    <property type="component" value="Chromosome 1"/>
</dbReference>
<evidence type="ECO:0000313" key="2">
    <source>
        <dbReference type="EMBL" id="QOY43416.1"/>
    </source>
</evidence>
<keyword evidence="1" id="KW-0677">Repeat</keyword>
<protein>
    <submittedName>
        <fullName evidence="2">Uncharacterized protein</fullName>
    </submittedName>
</protein>
<dbReference type="Gene3D" id="1.25.10.10">
    <property type="entry name" value="Leucine-rich Repeat Variant"/>
    <property type="match status" value="1"/>
</dbReference>
<dbReference type="InterPro" id="IPR016024">
    <property type="entry name" value="ARM-type_fold"/>
</dbReference>
<dbReference type="PANTHER" id="PTHR10648">
    <property type="entry name" value="SERINE/THREONINE-PROTEIN PHOSPHATASE PP2A 65 KDA REGULATORY SUBUNIT"/>
    <property type="match status" value="1"/>
</dbReference>
<dbReference type="AlphaFoldDB" id="A0A7S7LKC9"/>
<dbReference type="VEuPathDB" id="CryptoDB:CPATCC_0037230"/>
<name>A0A7S7LKC9_CRYPV</name>
<dbReference type="InterPro" id="IPR051023">
    <property type="entry name" value="PP2A_Regulatory_Subunit_A"/>
</dbReference>
<gene>
    <name evidence="2" type="ORF">CPATCC_000198</name>
</gene>
<dbReference type="GO" id="GO:0000159">
    <property type="term" value="C:protein phosphatase type 2A complex"/>
    <property type="evidence" value="ECO:0007669"/>
    <property type="project" value="TreeGrafter"/>
</dbReference>